<dbReference type="InterPro" id="IPR029069">
    <property type="entry name" value="HotDog_dom_sf"/>
</dbReference>
<dbReference type="AlphaFoldDB" id="A0A2D6LPU6"/>
<dbReference type="Proteomes" id="UP000226712">
    <property type="component" value="Unassembled WGS sequence"/>
</dbReference>
<evidence type="ECO:0008006" key="2">
    <source>
        <dbReference type="Google" id="ProtNLM"/>
    </source>
</evidence>
<proteinExistence type="predicted"/>
<dbReference type="SUPFAM" id="SSF54637">
    <property type="entry name" value="Thioesterase/thiol ester dehydrase-isomerase"/>
    <property type="match status" value="1"/>
</dbReference>
<dbReference type="Gene3D" id="3.10.129.10">
    <property type="entry name" value="Hotdog Thioesterase"/>
    <property type="match status" value="1"/>
</dbReference>
<evidence type="ECO:0000313" key="1">
    <source>
        <dbReference type="EMBL" id="MAG18213.1"/>
    </source>
</evidence>
<comment type="caution">
    <text evidence="1">The sequence shown here is derived from an EMBL/GenBank/DDBJ whole genome shotgun (WGS) entry which is preliminary data.</text>
</comment>
<name>A0A2D6LPU6_9ARCH</name>
<accession>A0A2D6LPU6</accession>
<sequence length="138" mass="15252">MSIIKFEELKIGQKKFITKKISQENISNFTTLITKQAPHSTEASASFVNDRIPQSSLIGSILSVLVGSELPGKGYISINYEIFFPESNLTLEEGDIVKAESEIVKKTEDGLVKVKLTCLNQNNELVGWGTSLVKKLSF</sequence>
<gene>
    <name evidence="1" type="ORF">CL944_01930</name>
</gene>
<protein>
    <recommendedName>
        <fullName evidence="2">MaoC family dehydratase</fullName>
    </recommendedName>
</protein>
<dbReference type="EMBL" id="NZBD01000013">
    <property type="protein sequence ID" value="MAG18213.1"/>
    <property type="molecule type" value="Genomic_DNA"/>
</dbReference>
<reference evidence="1" key="1">
    <citation type="journal article" date="2018" name="Sci. Data">
        <title>The reconstruction of 2,631 draft metagenome-assembled genomes from the global oceans.</title>
        <authorList>
            <person name="Tully B.J."/>
            <person name="Graham E.D."/>
            <person name="Heidelberg J.F."/>
        </authorList>
    </citation>
    <scope>NUCLEOTIDE SEQUENCE</scope>
    <source>
        <strain evidence="1">ARS1427</strain>
    </source>
</reference>
<organism evidence="1">
    <name type="scientific">Candidatus Iainarchaeum sp</name>
    <dbReference type="NCBI Taxonomy" id="3101447"/>
    <lineage>
        <taxon>Archaea</taxon>
        <taxon>Candidatus Iainarchaeota</taxon>
        <taxon>Candidatus Iainarchaeia</taxon>
        <taxon>Candidatus Iainarchaeales</taxon>
        <taxon>Candidatus Iainarchaeaceae</taxon>
        <taxon>Candidatus Iainarchaeum</taxon>
    </lineage>
</organism>